<feature type="transmembrane region" description="Helical" evidence="1">
    <location>
        <begin position="104"/>
        <end position="124"/>
    </location>
</feature>
<feature type="transmembrane region" description="Helical" evidence="1">
    <location>
        <begin position="77"/>
        <end position="98"/>
    </location>
</feature>
<reference evidence="3" key="1">
    <citation type="journal article" date="2019" name="Int. J. Syst. Evol. Microbiol.">
        <title>The Global Catalogue of Microorganisms (GCM) 10K type strain sequencing project: providing services to taxonomists for standard genome sequencing and annotation.</title>
        <authorList>
            <consortium name="The Broad Institute Genomics Platform"/>
            <consortium name="The Broad Institute Genome Sequencing Center for Infectious Disease"/>
            <person name="Wu L."/>
            <person name="Ma J."/>
        </authorList>
    </citation>
    <scope>NUCLEOTIDE SEQUENCE [LARGE SCALE GENOMIC DNA]</scope>
    <source>
        <strain evidence="3">JCM 9377</strain>
    </source>
</reference>
<comment type="caution">
    <text evidence="2">The sequence shown here is derived from an EMBL/GenBank/DDBJ whole genome shotgun (WGS) entry which is preliminary data.</text>
</comment>
<proteinExistence type="predicted"/>
<keyword evidence="3" id="KW-1185">Reference proteome</keyword>
<evidence type="ECO:0000256" key="1">
    <source>
        <dbReference type="SAM" id="Phobius"/>
    </source>
</evidence>
<organism evidence="2 3">
    <name type="scientific">Actinocorallia longicatena</name>
    <dbReference type="NCBI Taxonomy" id="111803"/>
    <lineage>
        <taxon>Bacteria</taxon>
        <taxon>Bacillati</taxon>
        <taxon>Actinomycetota</taxon>
        <taxon>Actinomycetes</taxon>
        <taxon>Streptosporangiales</taxon>
        <taxon>Thermomonosporaceae</taxon>
        <taxon>Actinocorallia</taxon>
    </lineage>
</organism>
<protein>
    <recommendedName>
        <fullName evidence="4">DUF2637 domain-containing protein</fullName>
    </recommendedName>
</protein>
<dbReference type="RefSeq" id="WP_344829171.1">
    <property type="nucleotide sequence ID" value="NZ_BAAAUV010000007.1"/>
</dbReference>
<evidence type="ECO:0000313" key="2">
    <source>
        <dbReference type="EMBL" id="GAA3213915.1"/>
    </source>
</evidence>
<keyword evidence="1" id="KW-0472">Membrane</keyword>
<gene>
    <name evidence="2" type="ORF">GCM10010468_34380</name>
</gene>
<dbReference type="EMBL" id="BAAAUV010000007">
    <property type="protein sequence ID" value="GAA3213915.1"/>
    <property type="molecule type" value="Genomic_DNA"/>
</dbReference>
<dbReference type="Proteomes" id="UP001501237">
    <property type="component" value="Unassembled WGS sequence"/>
</dbReference>
<keyword evidence="1" id="KW-0812">Transmembrane</keyword>
<sequence length="252" mass="25371">MTAKSARWEDGAQIGILLLVGSMAGAASFTHVHDWTMANSPAGTGDWFGWANAVISELTPTAVALEIRRRKRTGAAIGYPLAVLVASAALSIGAQLAVAKPGATGGLVAAIPALAFLALTKLVFSRPVAVPEQGPVPVPVPTVPAPVPADLSRVTQTGTQGGGIRPELEAPVQAPAAAVKPPAPVPASVPAAHDEIKELLPAARDAASALLSDGQSLTRAALANRMRGSGVAVANRKLGPLLTVLKTEGAAV</sequence>
<name>A0ABP6QBG3_9ACTN</name>
<feature type="transmembrane region" description="Helical" evidence="1">
    <location>
        <begin position="47"/>
        <end position="65"/>
    </location>
</feature>
<accession>A0ABP6QBG3</accession>
<evidence type="ECO:0008006" key="4">
    <source>
        <dbReference type="Google" id="ProtNLM"/>
    </source>
</evidence>
<evidence type="ECO:0000313" key="3">
    <source>
        <dbReference type="Proteomes" id="UP001501237"/>
    </source>
</evidence>
<feature type="transmembrane region" description="Helical" evidence="1">
    <location>
        <begin position="12"/>
        <end position="32"/>
    </location>
</feature>
<keyword evidence="1" id="KW-1133">Transmembrane helix</keyword>